<feature type="repeat" description="TPR" evidence="1">
    <location>
        <begin position="130"/>
        <end position="163"/>
    </location>
</feature>
<reference evidence="2 3" key="2">
    <citation type="journal article" date="2013" name="PLoS ONE">
        <title>Whole genome mapping and re-organization of the nuclear and mitochondrial genomes of Babesia microti isolates.</title>
        <authorList>
            <person name="Cornillot E."/>
            <person name="Dassouli A."/>
            <person name="Garg A."/>
            <person name="Pachikara N."/>
            <person name="Randazzo S."/>
            <person name="Depoix D."/>
            <person name="Carcy B."/>
            <person name="Delbecq S."/>
            <person name="Frutos R."/>
            <person name="Silva J.C."/>
            <person name="Sutton R."/>
            <person name="Krause P.J."/>
            <person name="Mamoun C.B."/>
        </authorList>
    </citation>
    <scope>NUCLEOTIDE SEQUENCE [LARGE SCALE GENOMIC DNA]</scope>
    <source>
        <strain evidence="2 3">RI</strain>
    </source>
</reference>
<dbReference type="AlphaFoldDB" id="A0A0K3AN39"/>
<dbReference type="Gene3D" id="1.25.40.10">
    <property type="entry name" value="Tetratricopeptide repeat domain"/>
    <property type="match status" value="1"/>
</dbReference>
<evidence type="ECO:0000313" key="2">
    <source>
        <dbReference type="EMBL" id="CTQ40927.1"/>
    </source>
</evidence>
<dbReference type="InterPro" id="IPR050754">
    <property type="entry name" value="FKBP4/5/8-like"/>
</dbReference>
<dbReference type="InterPro" id="IPR011990">
    <property type="entry name" value="TPR-like_helical_dom_sf"/>
</dbReference>
<dbReference type="Pfam" id="PF14559">
    <property type="entry name" value="TPR_19"/>
    <property type="match status" value="1"/>
</dbReference>
<dbReference type="VEuPathDB" id="PiroplasmaDB:BMR1_03g01640"/>
<sequence>METSAEVYEWTRDFLNTKNPLVSSCHHDHKQEIDLYNKPFEAKIEAAQYFRNKGNELYKTNDFKNAAATYTKGLLQLDYTFPKTDQEIEIFDKLRGELNANAAMTAIKMESYQSALHHCNQVLCDNPNNVKVLYRKGIALSKLNRQKEAKEILTNALKIDPENSAIRHTLSGLNKF</sequence>
<dbReference type="KEGG" id="bmic:BMR1_03g01640"/>
<reference evidence="2 3" key="3">
    <citation type="journal article" date="2016" name="Sci. Rep.">
        <title>Genome-wide diversity and gene expression profiling of Babesia microti isolates identify polymorphic genes that mediate host-pathogen interactions.</title>
        <authorList>
            <person name="Silva J.C."/>
            <person name="Cornillot E."/>
            <person name="McCracken C."/>
            <person name="Usmani-Brown S."/>
            <person name="Dwivedi A."/>
            <person name="Ifeonu O.O."/>
            <person name="Crabtree J."/>
            <person name="Gotia H.T."/>
            <person name="Virji A.Z."/>
            <person name="Reynes C."/>
            <person name="Colinge J."/>
            <person name="Kumar V."/>
            <person name="Lawres L."/>
            <person name="Pazzi J.E."/>
            <person name="Pablo J.V."/>
            <person name="Hung C."/>
            <person name="Brancato J."/>
            <person name="Kumari P."/>
            <person name="Orvis J."/>
            <person name="Tretina K."/>
            <person name="Chibucos M."/>
            <person name="Ott S."/>
            <person name="Sadzewicz L."/>
            <person name="Sengamalay N."/>
            <person name="Shetty A.C."/>
            <person name="Su Q."/>
            <person name="Tallon L."/>
            <person name="Fraser C.M."/>
            <person name="Frutos R."/>
            <person name="Molina D.M."/>
            <person name="Krause P.J."/>
            <person name="Ben Mamoun C."/>
        </authorList>
    </citation>
    <scope>NUCLEOTIDE SEQUENCE [LARGE SCALE GENOMIC DNA]</scope>
    <source>
        <strain evidence="2 3">RI</strain>
    </source>
</reference>
<keyword evidence="3" id="KW-1185">Reference proteome</keyword>
<dbReference type="SUPFAM" id="SSF48452">
    <property type="entry name" value="TPR-like"/>
    <property type="match status" value="1"/>
</dbReference>
<dbReference type="InterPro" id="IPR019734">
    <property type="entry name" value="TPR_rpt"/>
</dbReference>
<dbReference type="RefSeq" id="XP_012648938.1">
    <property type="nucleotide sequence ID" value="XM_012793484.1"/>
</dbReference>
<protein>
    <submittedName>
        <fullName evidence="2">Hsp70/Hsp90 co-chaperone CNS1</fullName>
    </submittedName>
</protein>
<gene>
    <name evidence="2" type="ORF">BMR1_03g01640</name>
</gene>
<accession>A0A0K3AN39</accession>
<dbReference type="OrthoDB" id="2423701at2759"/>
<dbReference type="PANTHER" id="PTHR46512:SF8">
    <property type="entry name" value="PEPTIDYLPROLYL ISOMERASE"/>
    <property type="match status" value="1"/>
</dbReference>
<dbReference type="OMA" id="SITEYMN"/>
<evidence type="ECO:0000256" key="1">
    <source>
        <dbReference type="PROSITE-ProRule" id="PRU00339"/>
    </source>
</evidence>
<dbReference type="Proteomes" id="UP000002899">
    <property type="component" value="Chromosome III"/>
</dbReference>
<organism evidence="2 3">
    <name type="scientific">Babesia microti (strain RI)</name>
    <dbReference type="NCBI Taxonomy" id="1133968"/>
    <lineage>
        <taxon>Eukaryota</taxon>
        <taxon>Sar</taxon>
        <taxon>Alveolata</taxon>
        <taxon>Apicomplexa</taxon>
        <taxon>Aconoidasida</taxon>
        <taxon>Piroplasmida</taxon>
        <taxon>Babesiidae</taxon>
        <taxon>Babesia</taxon>
    </lineage>
</organism>
<keyword evidence="1" id="KW-0802">TPR repeat</keyword>
<proteinExistence type="predicted"/>
<dbReference type="GeneID" id="24424963"/>
<evidence type="ECO:0000313" key="3">
    <source>
        <dbReference type="Proteomes" id="UP000002899"/>
    </source>
</evidence>
<dbReference type="PROSITE" id="PS50005">
    <property type="entry name" value="TPR"/>
    <property type="match status" value="1"/>
</dbReference>
<dbReference type="PANTHER" id="PTHR46512">
    <property type="entry name" value="PEPTIDYLPROLYL ISOMERASE"/>
    <property type="match status" value="1"/>
</dbReference>
<dbReference type="SMART" id="SM00028">
    <property type="entry name" value="TPR"/>
    <property type="match status" value="3"/>
</dbReference>
<dbReference type="EMBL" id="LN871598">
    <property type="protein sequence ID" value="CTQ40927.1"/>
    <property type="molecule type" value="Genomic_DNA"/>
</dbReference>
<name>A0A0K3AN39_BABMR</name>
<reference evidence="2 3" key="1">
    <citation type="journal article" date="2012" name="Nucleic Acids Res.">
        <title>Sequencing of the smallest Apicomplexan genome from the human pathogen Babesia microti.</title>
        <authorList>
            <person name="Cornillot E."/>
            <person name="Hadj-Kaddour K."/>
            <person name="Dassouli A."/>
            <person name="Noel B."/>
            <person name="Ranwez V."/>
            <person name="Vacherie B."/>
            <person name="Augagneur Y."/>
            <person name="Bres V."/>
            <person name="Duclos A."/>
            <person name="Randazzo S."/>
            <person name="Carcy B."/>
            <person name="Debierre-Grockiego F."/>
            <person name="Delbecq S."/>
            <person name="Moubri-Menage K."/>
            <person name="Shams-Eldin H."/>
            <person name="Usmani-Brown S."/>
            <person name="Bringaud F."/>
            <person name="Wincker P."/>
            <person name="Vivares C.P."/>
            <person name="Schwarz R.T."/>
            <person name="Schetters T.P."/>
            <person name="Krause P.J."/>
            <person name="Gorenflot A."/>
            <person name="Berry V."/>
            <person name="Barbe V."/>
            <person name="Ben Mamoun C."/>
        </authorList>
    </citation>
    <scope>NUCLEOTIDE SEQUENCE [LARGE SCALE GENOMIC DNA]</scope>
    <source>
        <strain evidence="2 3">RI</strain>
    </source>
</reference>